<dbReference type="Pfam" id="PF00512">
    <property type="entry name" value="HisKA"/>
    <property type="match status" value="1"/>
</dbReference>
<dbReference type="Proteomes" id="UP000253958">
    <property type="component" value="Chromosome"/>
</dbReference>
<dbReference type="Gene3D" id="1.10.287.130">
    <property type="match status" value="1"/>
</dbReference>
<reference evidence="14 16" key="2">
    <citation type="submission" date="2018-08" db="EMBL/GenBank/DDBJ databases">
        <title>Streptomyces kandeliansis sp. nov., an endophytic bacterium isolated from mangrove plant.</title>
        <authorList>
            <person name="Wang R."/>
        </authorList>
    </citation>
    <scope>NUCLEOTIDE SEQUENCE [LARGE SCALE GENOMIC DNA]</scope>
    <source>
        <strain evidence="14">110B</strain>
        <strain evidence="16">H14(2018)</strain>
    </source>
</reference>
<reference evidence="14 16" key="1">
    <citation type="submission" date="2018-07" db="EMBL/GenBank/DDBJ databases">
        <authorList>
            <person name="Ye Y."/>
        </authorList>
    </citation>
    <scope>NUCLEOTIDE SEQUENCE [LARGE SCALE GENOMIC DNA]</scope>
    <source>
        <strain evidence="14">110B</strain>
        <strain evidence="16">H14(2018)</strain>
    </source>
</reference>
<evidence type="ECO:0000313" key="16">
    <source>
        <dbReference type="Proteomes" id="UP000253958"/>
    </source>
</evidence>
<reference evidence="15 17" key="3">
    <citation type="submission" date="2019-09" db="EMBL/GenBank/DDBJ databases">
        <title>High taxonomic diversity of Micromonospora strains isolated from Medicago sativa nodules in different geographical locations.</title>
        <authorList>
            <person name="Martinez-Hidalgo P."/>
            <person name="Flores-Felix J.D."/>
            <person name="Velazquez E."/>
            <person name="Brau L."/>
            <person name="Trujillo M.E."/>
            <person name="Martinez-Molina E."/>
        </authorList>
    </citation>
    <scope>NUCLEOTIDE SEQUENCE [LARGE SCALE GENOMIC DNA]</scope>
    <source>
        <strain evidence="15 17">ALFB5</strain>
    </source>
</reference>
<dbReference type="SUPFAM" id="SSF55874">
    <property type="entry name" value="ATPase domain of HSP90 chaperone/DNA topoisomerase II/histidine kinase"/>
    <property type="match status" value="1"/>
</dbReference>
<dbReference type="GO" id="GO:0000155">
    <property type="term" value="F:phosphorelay sensor kinase activity"/>
    <property type="evidence" value="ECO:0007669"/>
    <property type="project" value="InterPro"/>
</dbReference>
<dbReference type="InterPro" id="IPR050428">
    <property type="entry name" value="TCS_sensor_his_kinase"/>
</dbReference>
<evidence type="ECO:0000256" key="6">
    <source>
        <dbReference type="ARBA" id="ARBA00022692"/>
    </source>
</evidence>
<feature type="transmembrane region" description="Helical" evidence="11">
    <location>
        <begin position="66"/>
        <end position="88"/>
    </location>
</feature>
<sequence>MRRQLGLPGRLLAAQALVVLVGAGTLGLVAAVVGPAIFRSHLRRVTGPVDPGTAHHVEQAYASASALALGVAIAVSLLAALAVSAYLARRLARPVTQLATAAADVSRGDYAARVNGPGLGPEFDTVAAAFNTMAARLADAEATRRRLLADLGHELRTPLATIEAYVDAAEDGIAVEGEDTWTVLRAQTTRLRRLAEDVVAVSRAEEHQLDLRPRPVAVGELVSAAVAAARPRYAAKGLTLHEQVAPDVGVVDADPVRMGQVLGNLLDNALRHTPPTGRVSVHATRAADEVRVSVTDTGDGIDARHLPHVFERFYRADAARDREHGGSGIGLAVARAIVTQHGGRITAASEGPGRGAMFTVALPGAGPAAGS</sequence>
<evidence type="ECO:0000256" key="4">
    <source>
        <dbReference type="ARBA" id="ARBA00022553"/>
    </source>
</evidence>
<dbReference type="Gene3D" id="3.30.565.10">
    <property type="entry name" value="Histidine kinase-like ATPase, C-terminal domain"/>
    <property type="match status" value="1"/>
</dbReference>
<dbReference type="InterPro" id="IPR004358">
    <property type="entry name" value="Sig_transdc_His_kin-like_C"/>
</dbReference>
<dbReference type="InterPro" id="IPR036097">
    <property type="entry name" value="HisK_dim/P_sf"/>
</dbReference>
<dbReference type="PANTHER" id="PTHR45436:SF5">
    <property type="entry name" value="SENSOR HISTIDINE KINASE TRCS"/>
    <property type="match status" value="1"/>
</dbReference>
<dbReference type="Proteomes" id="UP000471364">
    <property type="component" value="Unassembled WGS sequence"/>
</dbReference>
<organism evidence="14 16">
    <name type="scientific">Micromonospora aurantiaca</name>
    <name type="common">nom. illeg.</name>
    <dbReference type="NCBI Taxonomy" id="47850"/>
    <lineage>
        <taxon>Bacteria</taxon>
        <taxon>Bacillati</taxon>
        <taxon>Actinomycetota</taxon>
        <taxon>Actinomycetes</taxon>
        <taxon>Micromonosporales</taxon>
        <taxon>Micromonosporaceae</taxon>
        <taxon>Micromonospora</taxon>
    </lineage>
</organism>
<accession>A0A1C6TMY6</accession>
<evidence type="ECO:0000313" key="17">
    <source>
        <dbReference type="Proteomes" id="UP000471364"/>
    </source>
</evidence>
<protein>
    <recommendedName>
        <fullName evidence="3">histidine kinase</fullName>
        <ecNumber evidence="3">2.7.13.3</ecNumber>
    </recommendedName>
</protein>
<dbReference type="PROSITE" id="PS50885">
    <property type="entry name" value="HAMP"/>
    <property type="match status" value="1"/>
</dbReference>
<dbReference type="InterPro" id="IPR003661">
    <property type="entry name" value="HisK_dim/P_dom"/>
</dbReference>
<name>A0A1C6TMY6_9ACTN</name>
<dbReference type="EMBL" id="WAAR01000006">
    <property type="protein sequence ID" value="KAB1118666.1"/>
    <property type="molecule type" value="Genomic_DNA"/>
</dbReference>
<dbReference type="PRINTS" id="PR00344">
    <property type="entry name" value="BCTRLSENSOR"/>
</dbReference>
<feature type="transmembrane region" description="Helical" evidence="11">
    <location>
        <begin position="12"/>
        <end position="38"/>
    </location>
</feature>
<dbReference type="InterPro" id="IPR003660">
    <property type="entry name" value="HAMP_dom"/>
</dbReference>
<dbReference type="EMBL" id="CP031263">
    <property type="protein sequence ID" value="AXH93637.1"/>
    <property type="molecule type" value="Genomic_DNA"/>
</dbReference>
<keyword evidence="5" id="KW-0808">Transferase</keyword>
<evidence type="ECO:0000256" key="3">
    <source>
        <dbReference type="ARBA" id="ARBA00012438"/>
    </source>
</evidence>
<evidence type="ECO:0000256" key="7">
    <source>
        <dbReference type="ARBA" id="ARBA00022777"/>
    </source>
</evidence>
<evidence type="ECO:0000313" key="15">
    <source>
        <dbReference type="EMBL" id="KAB1118666.1"/>
    </source>
</evidence>
<dbReference type="CDD" id="cd06225">
    <property type="entry name" value="HAMP"/>
    <property type="match status" value="1"/>
</dbReference>
<dbReference type="SMART" id="SM00304">
    <property type="entry name" value="HAMP"/>
    <property type="match status" value="1"/>
</dbReference>
<evidence type="ECO:0000259" key="13">
    <source>
        <dbReference type="PROSITE" id="PS50885"/>
    </source>
</evidence>
<keyword evidence="17" id="KW-1185">Reference proteome</keyword>
<dbReference type="RefSeq" id="WP_013476070.1">
    <property type="nucleotide sequence ID" value="NZ_CBDRIQ010000020.1"/>
</dbReference>
<dbReference type="SMART" id="SM00388">
    <property type="entry name" value="HisKA"/>
    <property type="match status" value="1"/>
</dbReference>
<evidence type="ECO:0000256" key="9">
    <source>
        <dbReference type="ARBA" id="ARBA00023012"/>
    </source>
</evidence>
<dbReference type="PANTHER" id="PTHR45436">
    <property type="entry name" value="SENSOR HISTIDINE KINASE YKOH"/>
    <property type="match status" value="1"/>
</dbReference>
<keyword evidence="9" id="KW-0902">Two-component regulatory system</keyword>
<evidence type="ECO:0000256" key="1">
    <source>
        <dbReference type="ARBA" id="ARBA00000085"/>
    </source>
</evidence>
<dbReference type="CDD" id="cd00082">
    <property type="entry name" value="HisKA"/>
    <property type="match status" value="1"/>
</dbReference>
<gene>
    <name evidence="14" type="ORF">DVH21_29030</name>
    <name evidence="15" type="ORF">F6X54_02805</name>
</gene>
<keyword evidence="8 11" id="KW-1133">Transmembrane helix</keyword>
<dbReference type="PROSITE" id="PS50109">
    <property type="entry name" value="HIS_KIN"/>
    <property type="match status" value="1"/>
</dbReference>
<comment type="catalytic activity">
    <reaction evidence="1">
        <text>ATP + protein L-histidine = ADP + protein N-phospho-L-histidine.</text>
        <dbReference type="EC" id="2.7.13.3"/>
    </reaction>
</comment>
<evidence type="ECO:0000256" key="11">
    <source>
        <dbReference type="SAM" id="Phobius"/>
    </source>
</evidence>
<keyword evidence="7 14" id="KW-0418">Kinase</keyword>
<dbReference type="SUPFAM" id="SSF47384">
    <property type="entry name" value="Homodimeric domain of signal transducing histidine kinase"/>
    <property type="match status" value="1"/>
</dbReference>
<dbReference type="CDD" id="cd00075">
    <property type="entry name" value="HATPase"/>
    <property type="match status" value="1"/>
</dbReference>
<dbReference type="InterPro" id="IPR005467">
    <property type="entry name" value="His_kinase_dom"/>
</dbReference>
<dbReference type="Gene3D" id="6.10.340.10">
    <property type="match status" value="1"/>
</dbReference>
<comment type="subcellular location">
    <subcellularLocation>
        <location evidence="2">Cell membrane</location>
    </subcellularLocation>
</comment>
<keyword evidence="6 11" id="KW-0812">Transmembrane</keyword>
<evidence type="ECO:0000313" key="14">
    <source>
        <dbReference type="EMBL" id="AXH93637.1"/>
    </source>
</evidence>
<dbReference type="AlphaFoldDB" id="A0A1C6TMY6"/>
<evidence type="ECO:0000256" key="10">
    <source>
        <dbReference type="ARBA" id="ARBA00023136"/>
    </source>
</evidence>
<dbReference type="SUPFAM" id="SSF158472">
    <property type="entry name" value="HAMP domain-like"/>
    <property type="match status" value="1"/>
</dbReference>
<feature type="domain" description="HAMP" evidence="13">
    <location>
        <begin position="89"/>
        <end position="142"/>
    </location>
</feature>
<dbReference type="SMART" id="SM00387">
    <property type="entry name" value="HATPase_c"/>
    <property type="match status" value="1"/>
</dbReference>
<feature type="domain" description="Histidine kinase" evidence="12">
    <location>
        <begin position="150"/>
        <end position="366"/>
    </location>
</feature>
<dbReference type="GO" id="GO:0005886">
    <property type="term" value="C:plasma membrane"/>
    <property type="evidence" value="ECO:0007669"/>
    <property type="project" value="UniProtKB-SubCell"/>
</dbReference>
<evidence type="ECO:0000256" key="8">
    <source>
        <dbReference type="ARBA" id="ARBA00022989"/>
    </source>
</evidence>
<dbReference type="Pfam" id="PF00672">
    <property type="entry name" value="HAMP"/>
    <property type="match status" value="1"/>
</dbReference>
<dbReference type="InterPro" id="IPR003594">
    <property type="entry name" value="HATPase_dom"/>
</dbReference>
<keyword evidence="10 11" id="KW-0472">Membrane</keyword>
<dbReference type="InterPro" id="IPR036890">
    <property type="entry name" value="HATPase_C_sf"/>
</dbReference>
<proteinExistence type="predicted"/>
<dbReference type="EC" id="2.7.13.3" evidence="3"/>
<evidence type="ECO:0000259" key="12">
    <source>
        <dbReference type="PROSITE" id="PS50109"/>
    </source>
</evidence>
<keyword evidence="4" id="KW-0597">Phosphoprotein</keyword>
<evidence type="ECO:0000256" key="2">
    <source>
        <dbReference type="ARBA" id="ARBA00004236"/>
    </source>
</evidence>
<dbReference type="FunFam" id="3.30.565.10:FF:000006">
    <property type="entry name" value="Sensor histidine kinase WalK"/>
    <property type="match status" value="1"/>
</dbReference>
<evidence type="ECO:0000256" key="5">
    <source>
        <dbReference type="ARBA" id="ARBA00022679"/>
    </source>
</evidence>
<dbReference type="Pfam" id="PF02518">
    <property type="entry name" value="HATPase_c"/>
    <property type="match status" value="1"/>
</dbReference>